<proteinExistence type="predicted"/>
<organism evidence="2">
    <name type="scientific">viral metagenome</name>
    <dbReference type="NCBI Taxonomy" id="1070528"/>
    <lineage>
        <taxon>unclassified sequences</taxon>
        <taxon>metagenomes</taxon>
        <taxon>organismal metagenomes</taxon>
    </lineage>
</organism>
<dbReference type="AlphaFoldDB" id="A0A6C0HG94"/>
<accession>A0A6C0HG94</accession>
<reference evidence="2" key="1">
    <citation type="journal article" date="2020" name="Nature">
        <title>Giant virus diversity and host interactions through global metagenomics.</title>
        <authorList>
            <person name="Schulz F."/>
            <person name="Roux S."/>
            <person name="Paez-Espino D."/>
            <person name="Jungbluth S."/>
            <person name="Walsh D.A."/>
            <person name="Denef V.J."/>
            <person name="McMahon K.D."/>
            <person name="Konstantinidis K.T."/>
            <person name="Eloe-Fadrosh E.A."/>
            <person name="Kyrpides N.C."/>
            <person name="Woyke T."/>
        </authorList>
    </citation>
    <scope>NUCLEOTIDE SEQUENCE</scope>
    <source>
        <strain evidence="2">GVMAG-M-3300023184-101</strain>
    </source>
</reference>
<evidence type="ECO:0000259" key="1">
    <source>
        <dbReference type="Pfam" id="PF19065"/>
    </source>
</evidence>
<dbReference type="EMBL" id="MN739950">
    <property type="protein sequence ID" value="QHT79622.1"/>
    <property type="molecule type" value="Genomic_DNA"/>
</dbReference>
<name>A0A6C0HG94_9ZZZZ</name>
<dbReference type="Pfam" id="PF19065">
    <property type="entry name" value="P8_CR"/>
    <property type="match status" value="1"/>
</dbReference>
<sequence>MNSDRTNGRVNIMGPNMDLRFAMSDQIPVNQTSTFRDAMTGNWYDTALSSAFFSSANMKIVQNGIRAGVYKKSNGQYVIGEQNGDELKIVMRSIFLQYSKNLPTNIPDQIRDLNNIVFDYSVNQVYGEAQGYMTYKKDVSTLVVPIAHPILSYTNDKQLELKRWF</sequence>
<protein>
    <recommendedName>
        <fullName evidence="1">Minor capsid protein P8 central region domain-containing protein</fullName>
    </recommendedName>
</protein>
<feature type="domain" description="Minor capsid protein P8 central region" evidence="1">
    <location>
        <begin position="43"/>
        <end position="162"/>
    </location>
</feature>
<evidence type="ECO:0000313" key="2">
    <source>
        <dbReference type="EMBL" id="QHT79622.1"/>
    </source>
</evidence>
<dbReference type="InterPro" id="IPR043916">
    <property type="entry name" value="P8_CR"/>
</dbReference>